<dbReference type="AlphaFoldDB" id="F2AYY6"/>
<reference evidence="1 2" key="1">
    <citation type="journal article" date="2013" name="Mar. Genomics">
        <title>Expression of sulfatases in Rhodopirellula baltica and the diversity of sulfatases in the genus Rhodopirellula.</title>
        <authorList>
            <person name="Wegner C.E."/>
            <person name="Richter-Heitmann T."/>
            <person name="Klindworth A."/>
            <person name="Klockow C."/>
            <person name="Richter M."/>
            <person name="Achstetter T."/>
            <person name="Glockner F.O."/>
            <person name="Harder J."/>
        </authorList>
    </citation>
    <scope>NUCLEOTIDE SEQUENCE [LARGE SCALE GENOMIC DNA]</scope>
    <source>
        <strain evidence="1 2">WH47</strain>
    </source>
</reference>
<comment type="caution">
    <text evidence="1">The sequence shown here is derived from an EMBL/GenBank/DDBJ whole genome shotgun (WGS) entry which is preliminary data.</text>
</comment>
<evidence type="ECO:0000313" key="1">
    <source>
        <dbReference type="EMBL" id="EGF25119.1"/>
    </source>
</evidence>
<dbReference type="Proteomes" id="UP000006222">
    <property type="component" value="Unassembled WGS sequence"/>
</dbReference>
<protein>
    <submittedName>
        <fullName evidence="1">Uncharacterized protein</fullName>
    </submittedName>
</protein>
<sequence length="45" mass="4968">MHRSGVDTFSDGQLYSRRQVTADDYEVLGLTSGFCHVVAISLFTS</sequence>
<evidence type="ECO:0000313" key="2">
    <source>
        <dbReference type="Proteomes" id="UP000006222"/>
    </source>
</evidence>
<gene>
    <name evidence="1" type="ORF">RBWH47_04941</name>
</gene>
<name>F2AYY6_RHOBT</name>
<dbReference type="PATRIC" id="fig|991778.3.peg.5234"/>
<accession>F2AYY6</accession>
<dbReference type="EMBL" id="AFAR01000247">
    <property type="protein sequence ID" value="EGF25119.1"/>
    <property type="molecule type" value="Genomic_DNA"/>
</dbReference>
<proteinExistence type="predicted"/>
<organism evidence="1 2">
    <name type="scientific">Rhodopirellula baltica WH47</name>
    <dbReference type="NCBI Taxonomy" id="991778"/>
    <lineage>
        <taxon>Bacteria</taxon>
        <taxon>Pseudomonadati</taxon>
        <taxon>Planctomycetota</taxon>
        <taxon>Planctomycetia</taxon>
        <taxon>Pirellulales</taxon>
        <taxon>Pirellulaceae</taxon>
        <taxon>Rhodopirellula</taxon>
    </lineage>
</organism>